<keyword evidence="13" id="KW-1185">Reference proteome</keyword>
<dbReference type="PANTHER" id="PTHR42917:SF2">
    <property type="entry name" value="2,4-DIENOYL-COA REDUCTASE [(2E)-ENOYL-COA-PRODUCING]"/>
    <property type="match status" value="1"/>
</dbReference>
<dbReference type="Pfam" id="PF00724">
    <property type="entry name" value="Oxidored_FMN"/>
    <property type="match status" value="1"/>
</dbReference>
<dbReference type="InterPro" id="IPR023753">
    <property type="entry name" value="FAD/NAD-binding_dom"/>
</dbReference>
<dbReference type="InterPro" id="IPR036188">
    <property type="entry name" value="FAD/NAD-bd_sf"/>
</dbReference>
<name>A0A4Z0R813_9FIRM</name>
<feature type="domain" description="NADH:flavin oxidoreductase/NADH oxidase N-terminal" evidence="10">
    <location>
        <begin position="6"/>
        <end position="341"/>
    </location>
</feature>
<dbReference type="InterPro" id="IPR013785">
    <property type="entry name" value="Aldolase_TIM"/>
</dbReference>
<dbReference type="RefSeq" id="WP_135545767.1">
    <property type="nucleotide sequence ID" value="NZ_SPQQ01000002.1"/>
</dbReference>
<dbReference type="AlphaFoldDB" id="A0A4Z0R813"/>
<evidence type="ECO:0000256" key="5">
    <source>
        <dbReference type="ARBA" id="ARBA00022643"/>
    </source>
</evidence>
<comment type="caution">
    <text evidence="12">The sequence shown here is derived from an EMBL/GenBank/DDBJ whole genome shotgun (WGS) entry which is preliminary data.</text>
</comment>
<dbReference type="GO" id="GO:0010181">
    <property type="term" value="F:FMN binding"/>
    <property type="evidence" value="ECO:0007669"/>
    <property type="project" value="InterPro"/>
</dbReference>
<accession>A0A4Z0R813</accession>
<protein>
    <submittedName>
        <fullName evidence="12">FAD-binding protein</fullName>
    </submittedName>
</protein>
<dbReference type="PANTHER" id="PTHR42917">
    <property type="entry name" value="2,4-DIENOYL-COA REDUCTASE"/>
    <property type="match status" value="1"/>
</dbReference>
<dbReference type="GO" id="GO:0016491">
    <property type="term" value="F:oxidoreductase activity"/>
    <property type="evidence" value="ECO:0007669"/>
    <property type="project" value="UniProtKB-KW"/>
</dbReference>
<sequence>MSNTMKLFEPIKIGNVEIKNRTALLPMSTELTNDHYVTDRMVDFYAQRAKGDVGLLTVGTVYVSDFRGTHPLYPPHRGAAGIWSDEFIPGWKKLTSAVRENGGKSCAQLNLYYEWRRSNTLPLEPVGPSEGPSGPFVSNVREATVEEIQIMISEFGDGARRAREAGFDVIELHAGIGYGINRWLSPYSNKRTDAWGGSLENRMRFLLEIIKDCQAKAGTDIPLMVRLSADEYMPGGHTIEDTKKIIPILEKAGIVAFSIQAGFHESERPLVNQFVPDGCIVDLATECKKVTKLPVMAGYRIDSPEMANEIVTQGRADMVGFARALVADPDLVKKYREGRPETIRRCIVCSRCLDNIFVGKHLDCSVNAEVASPLGKPTPSSKRKKVAVIGAGPAGMEAARIAAMRGHTVTLFEKGSRLGGSWNLASILNYRLERPLAWYKQELAKLPIDIRLNTEVTETILDQLKPDEIIVAPGGDPIIPDVPGVNGKNVLGGHDIKKLMDGIPPKKGLLWRFAAIGAKTFSGYHKLMRFALGIHWPLKRRLVVIGGGFAGCEVAFELNKGREVTIIEESKKIGYDIGPIDRKTELNILKQNGVRMEALTKVKEFTRNGVKIIKQDGTEGLIEADSVMLSLGIKENKKLYDRLSKKFKNVYLIGDGVGNGEIRRTREAIRDGYDIGMRI</sequence>
<proteinExistence type="inferred from homology"/>
<evidence type="ECO:0000259" key="10">
    <source>
        <dbReference type="Pfam" id="PF00724"/>
    </source>
</evidence>
<evidence type="ECO:0000256" key="7">
    <source>
        <dbReference type="ARBA" id="ARBA00023002"/>
    </source>
</evidence>
<evidence type="ECO:0000256" key="8">
    <source>
        <dbReference type="ARBA" id="ARBA00023004"/>
    </source>
</evidence>
<evidence type="ECO:0000256" key="4">
    <source>
        <dbReference type="ARBA" id="ARBA00022630"/>
    </source>
</evidence>
<keyword evidence="5" id="KW-0288">FMN</keyword>
<evidence type="ECO:0000256" key="2">
    <source>
        <dbReference type="ARBA" id="ARBA00001966"/>
    </source>
</evidence>
<evidence type="ECO:0000256" key="1">
    <source>
        <dbReference type="ARBA" id="ARBA00001917"/>
    </source>
</evidence>
<dbReference type="Gene3D" id="3.20.20.70">
    <property type="entry name" value="Aldolase class I"/>
    <property type="match status" value="1"/>
</dbReference>
<keyword evidence="8" id="KW-0408">Iron</keyword>
<evidence type="ECO:0000256" key="6">
    <source>
        <dbReference type="ARBA" id="ARBA00022723"/>
    </source>
</evidence>
<comment type="cofactor">
    <cofactor evidence="2">
        <name>[4Fe-4S] cluster</name>
        <dbReference type="ChEBI" id="CHEBI:49883"/>
    </cofactor>
</comment>
<dbReference type="GO" id="GO:0046872">
    <property type="term" value="F:metal ion binding"/>
    <property type="evidence" value="ECO:0007669"/>
    <property type="project" value="UniProtKB-KW"/>
</dbReference>
<evidence type="ECO:0000256" key="3">
    <source>
        <dbReference type="ARBA" id="ARBA00011048"/>
    </source>
</evidence>
<feature type="domain" description="FAD/NAD(P)-binding" evidence="11">
    <location>
        <begin position="384"/>
        <end position="647"/>
    </location>
</feature>
<evidence type="ECO:0000313" key="12">
    <source>
        <dbReference type="EMBL" id="TGE39272.1"/>
    </source>
</evidence>
<keyword evidence="4" id="KW-0285">Flavoprotein</keyword>
<evidence type="ECO:0000313" key="13">
    <source>
        <dbReference type="Proteomes" id="UP000298460"/>
    </source>
</evidence>
<evidence type="ECO:0000256" key="9">
    <source>
        <dbReference type="ARBA" id="ARBA00023014"/>
    </source>
</evidence>
<keyword evidence="9" id="KW-0411">Iron-sulfur</keyword>
<comment type="similarity">
    <text evidence="3">In the N-terminal section; belongs to the NADH:flavin oxidoreductase/NADH oxidase family.</text>
</comment>
<dbReference type="CDD" id="cd02803">
    <property type="entry name" value="OYE_like_FMN_family"/>
    <property type="match status" value="1"/>
</dbReference>
<keyword evidence="6" id="KW-0479">Metal-binding</keyword>
<dbReference type="InterPro" id="IPR001155">
    <property type="entry name" value="OxRdtase_FMN_N"/>
</dbReference>
<dbReference type="EMBL" id="SPQQ01000002">
    <property type="protein sequence ID" value="TGE39272.1"/>
    <property type="molecule type" value="Genomic_DNA"/>
</dbReference>
<comment type="cofactor">
    <cofactor evidence="1">
        <name>FMN</name>
        <dbReference type="ChEBI" id="CHEBI:58210"/>
    </cofactor>
</comment>
<dbReference type="Gene3D" id="3.40.50.720">
    <property type="entry name" value="NAD(P)-binding Rossmann-like Domain"/>
    <property type="match status" value="1"/>
</dbReference>
<dbReference type="SUPFAM" id="SSF51905">
    <property type="entry name" value="FAD/NAD(P)-binding domain"/>
    <property type="match status" value="1"/>
</dbReference>
<dbReference type="Pfam" id="PF07992">
    <property type="entry name" value="Pyr_redox_2"/>
    <property type="match status" value="1"/>
</dbReference>
<dbReference type="Proteomes" id="UP000298460">
    <property type="component" value="Unassembled WGS sequence"/>
</dbReference>
<dbReference type="PRINTS" id="PR00411">
    <property type="entry name" value="PNDRDTASEI"/>
</dbReference>
<dbReference type="OrthoDB" id="9772736at2"/>
<dbReference type="Gene3D" id="3.50.50.60">
    <property type="entry name" value="FAD/NAD(P)-binding domain"/>
    <property type="match status" value="1"/>
</dbReference>
<gene>
    <name evidence="12" type="ORF">E4K67_07485</name>
</gene>
<dbReference type="GO" id="GO:0051536">
    <property type="term" value="F:iron-sulfur cluster binding"/>
    <property type="evidence" value="ECO:0007669"/>
    <property type="project" value="UniProtKB-KW"/>
</dbReference>
<reference evidence="12 13" key="1">
    <citation type="submission" date="2019-03" db="EMBL/GenBank/DDBJ databases">
        <title>Draft Genome Sequence of Desulfosporosinus fructosivorans Strain 63.6F, Isolated from Marine Sediment in the Baltic Sea.</title>
        <authorList>
            <person name="Hausmann B."/>
            <person name="Vandieken V."/>
            <person name="Pjevac P."/>
            <person name="Schreck K."/>
            <person name="Herbold C.W."/>
            <person name="Loy A."/>
        </authorList>
    </citation>
    <scope>NUCLEOTIDE SEQUENCE [LARGE SCALE GENOMIC DNA]</scope>
    <source>
        <strain evidence="12 13">63.6F</strain>
    </source>
</reference>
<keyword evidence="7" id="KW-0560">Oxidoreductase</keyword>
<dbReference type="PRINTS" id="PR00368">
    <property type="entry name" value="FADPNR"/>
</dbReference>
<organism evidence="12 13">
    <name type="scientific">Desulfosporosinus fructosivorans</name>
    <dbReference type="NCBI Taxonomy" id="2018669"/>
    <lineage>
        <taxon>Bacteria</taxon>
        <taxon>Bacillati</taxon>
        <taxon>Bacillota</taxon>
        <taxon>Clostridia</taxon>
        <taxon>Eubacteriales</taxon>
        <taxon>Desulfitobacteriaceae</taxon>
        <taxon>Desulfosporosinus</taxon>
    </lineage>
</organism>
<evidence type="ECO:0000259" key="11">
    <source>
        <dbReference type="Pfam" id="PF07992"/>
    </source>
</evidence>
<dbReference type="SUPFAM" id="SSF51395">
    <property type="entry name" value="FMN-linked oxidoreductases"/>
    <property type="match status" value="1"/>
</dbReference>
<dbReference type="InterPro" id="IPR051793">
    <property type="entry name" value="NADH:flavin_oxidoreductase"/>
</dbReference>